<comment type="similarity">
    <text evidence="2">Belongs to the ATG29 family.</text>
</comment>
<dbReference type="Proteomes" id="UP000799777">
    <property type="component" value="Unassembled WGS sequence"/>
</dbReference>
<evidence type="ECO:0000256" key="5">
    <source>
        <dbReference type="ARBA" id="ARBA00022927"/>
    </source>
</evidence>
<evidence type="ECO:0000256" key="4">
    <source>
        <dbReference type="ARBA" id="ARBA00022448"/>
    </source>
</evidence>
<feature type="compositionally biased region" description="Polar residues" evidence="7">
    <location>
        <begin position="379"/>
        <end position="388"/>
    </location>
</feature>
<feature type="compositionally biased region" description="Polar residues" evidence="7">
    <location>
        <begin position="240"/>
        <end position="250"/>
    </location>
</feature>
<accession>A0A9P4HFU9</accession>
<dbReference type="InterPro" id="IPR040666">
    <property type="entry name" value="Atg29_N"/>
</dbReference>
<proteinExistence type="inferred from homology"/>
<evidence type="ECO:0000256" key="1">
    <source>
        <dbReference type="ARBA" id="ARBA00004329"/>
    </source>
</evidence>
<dbReference type="GO" id="GO:0000045">
    <property type="term" value="P:autophagosome assembly"/>
    <property type="evidence" value="ECO:0007669"/>
    <property type="project" value="InterPro"/>
</dbReference>
<evidence type="ECO:0000256" key="6">
    <source>
        <dbReference type="ARBA" id="ARBA00023006"/>
    </source>
</evidence>
<comment type="caution">
    <text evidence="9">The sequence shown here is derived from an EMBL/GenBank/DDBJ whole genome shotgun (WGS) entry which is preliminary data.</text>
</comment>
<dbReference type="GO" id="GO:0000407">
    <property type="term" value="C:phagophore assembly site"/>
    <property type="evidence" value="ECO:0007669"/>
    <property type="project" value="UniProtKB-SubCell"/>
</dbReference>
<feature type="region of interest" description="Disordered" evidence="7">
    <location>
        <begin position="101"/>
        <end position="390"/>
    </location>
</feature>
<evidence type="ECO:0000256" key="7">
    <source>
        <dbReference type="SAM" id="MobiDB-lite"/>
    </source>
</evidence>
<comment type="subcellular location">
    <subcellularLocation>
        <location evidence="1">Preautophagosomal structure</location>
    </subcellularLocation>
</comment>
<evidence type="ECO:0000259" key="8">
    <source>
        <dbReference type="Pfam" id="PF18388"/>
    </source>
</evidence>
<evidence type="ECO:0000256" key="2">
    <source>
        <dbReference type="ARBA" id="ARBA00010082"/>
    </source>
</evidence>
<keyword evidence="10" id="KW-1185">Reference proteome</keyword>
<dbReference type="PANTHER" id="PTHR40012:SF1">
    <property type="entry name" value="AUTOPHAGY-RELATED PROTEIN 29"/>
    <property type="match status" value="1"/>
</dbReference>
<feature type="compositionally biased region" description="Acidic residues" evidence="7">
    <location>
        <begin position="620"/>
        <end position="630"/>
    </location>
</feature>
<dbReference type="EMBL" id="ML978161">
    <property type="protein sequence ID" value="KAF2034406.1"/>
    <property type="molecule type" value="Genomic_DNA"/>
</dbReference>
<evidence type="ECO:0000313" key="9">
    <source>
        <dbReference type="EMBL" id="KAF2034406.1"/>
    </source>
</evidence>
<feature type="compositionally biased region" description="Polar residues" evidence="7">
    <location>
        <begin position="149"/>
        <end position="183"/>
    </location>
</feature>
<evidence type="ECO:0000256" key="3">
    <source>
        <dbReference type="ARBA" id="ARBA00013784"/>
    </source>
</evidence>
<dbReference type="Gene3D" id="1.10.10.2570">
    <property type="match status" value="1"/>
</dbReference>
<evidence type="ECO:0000313" key="10">
    <source>
        <dbReference type="Proteomes" id="UP000799777"/>
    </source>
</evidence>
<reference evidence="9" key="1">
    <citation type="journal article" date="2020" name="Stud. Mycol.">
        <title>101 Dothideomycetes genomes: a test case for predicting lifestyles and emergence of pathogens.</title>
        <authorList>
            <person name="Haridas S."/>
            <person name="Albert R."/>
            <person name="Binder M."/>
            <person name="Bloem J."/>
            <person name="Labutti K."/>
            <person name="Salamov A."/>
            <person name="Andreopoulos B."/>
            <person name="Baker S."/>
            <person name="Barry K."/>
            <person name="Bills G."/>
            <person name="Bluhm B."/>
            <person name="Cannon C."/>
            <person name="Castanera R."/>
            <person name="Culley D."/>
            <person name="Daum C."/>
            <person name="Ezra D."/>
            <person name="Gonzalez J."/>
            <person name="Henrissat B."/>
            <person name="Kuo A."/>
            <person name="Liang C."/>
            <person name="Lipzen A."/>
            <person name="Lutzoni F."/>
            <person name="Magnuson J."/>
            <person name="Mondo S."/>
            <person name="Nolan M."/>
            <person name="Ohm R."/>
            <person name="Pangilinan J."/>
            <person name="Park H.-J."/>
            <person name="Ramirez L."/>
            <person name="Alfaro M."/>
            <person name="Sun H."/>
            <person name="Tritt A."/>
            <person name="Yoshinaga Y."/>
            <person name="Zwiers L.-H."/>
            <person name="Turgeon B."/>
            <person name="Goodwin S."/>
            <person name="Spatafora J."/>
            <person name="Crous P."/>
            <person name="Grigoriev I."/>
        </authorList>
    </citation>
    <scope>NUCLEOTIDE SEQUENCE</scope>
    <source>
        <strain evidence="9">CBS 110217</strain>
    </source>
</reference>
<keyword evidence="4" id="KW-0813">Transport</keyword>
<feature type="region of interest" description="Disordered" evidence="7">
    <location>
        <begin position="607"/>
        <end position="634"/>
    </location>
</feature>
<dbReference type="AlphaFoldDB" id="A0A9P4HFU9"/>
<feature type="compositionally biased region" description="Low complexity" evidence="7">
    <location>
        <begin position="207"/>
        <end position="222"/>
    </location>
</feature>
<dbReference type="GO" id="GO:0015031">
    <property type="term" value="P:protein transport"/>
    <property type="evidence" value="ECO:0007669"/>
    <property type="project" value="UniProtKB-KW"/>
</dbReference>
<feature type="compositionally biased region" description="Low complexity" evidence="7">
    <location>
        <begin position="318"/>
        <end position="338"/>
    </location>
</feature>
<feature type="compositionally biased region" description="Polar residues" evidence="7">
    <location>
        <begin position="280"/>
        <end position="295"/>
    </location>
</feature>
<dbReference type="OrthoDB" id="21072at2759"/>
<feature type="compositionally biased region" description="Basic and acidic residues" evidence="7">
    <location>
        <begin position="296"/>
        <end position="308"/>
    </location>
</feature>
<sequence>MSNVQFTALVRLPFARGNFVDPAQAQWDADKDRQLWKVISKSSKTSDLNCIAGKFQVPPSFLLQQAAWLYERHLDHVRSQMKKVSGSNVPTASTSVASNLTVTGGVTMQRTGSGGSLGRRTTSALSGRQRDSPSLRGGEATATAPPLSRTPSTNTITQSRANTQQLPVRTQSTRSVQRPNLTSPKPEERKLSSAPAPPSPLDDSIDSPDIPASSSSSSSSSSDTDHPAHRSQLFKRPPRFTQQRPKTLSTFEEGEGAQEGDGSGSHDAPSLPFASAAKRQPSTPKYAQDTLFRTNSKPEQKVLTDRSKPAPPIRQKSMDQQSQATASSMTTSASESDAPVPKATGKSPMSPQSNHRAELGRLGSPRQKGPRLRKEGSEGTPSMGSSFSDIDGMSCGSLERYELMFADADYNQTPPITTHYLHRNNALVFRQTYTSIKSLLTHPPCPHNPPSDTITTWPCAPCESIFTERYWTAAARLLDYLADFAHRDTPLMNSLWFHLLDIWQESRSWLPCEDVLASARVSPRSMKLYERVRWFLEEWKAVRELMDAVVFGVRQQPGTGGVVGMGVREAILHNPNGEKWSPAGTFETGPWVSGLRGWEEWLGEGRPGVAAPRVQPAGMTEDEGEDEGDADREATRTVRYVPMPAIAIMKAHTERARSIAAQIDPSPDFLQTFDQNSLHSPTSSDNSAHTYTSLTGRTVTYQLSNGAPPVSRYYGYGDPQMLCSRQDLNLVDECVATCRGIEAYEPVSGVEEEDGESDEEEPFDVWTVWEGKADEESKDEEKKVVEGWHEMFDDWI</sequence>
<dbReference type="PANTHER" id="PTHR40012">
    <property type="entry name" value="AUTOPHAGY-RELATED PROTEIN 29"/>
    <property type="match status" value="1"/>
</dbReference>
<dbReference type="Pfam" id="PF18388">
    <property type="entry name" value="ATG29_N"/>
    <property type="match status" value="1"/>
</dbReference>
<keyword evidence="5" id="KW-0653">Protein transport</keyword>
<name>A0A9P4HFU9_9PLEO</name>
<dbReference type="InterPro" id="IPR039113">
    <property type="entry name" value="ATG29"/>
</dbReference>
<organism evidence="9 10">
    <name type="scientific">Setomelanomma holmii</name>
    <dbReference type="NCBI Taxonomy" id="210430"/>
    <lineage>
        <taxon>Eukaryota</taxon>
        <taxon>Fungi</taxon>
        <taxon>Dikarya</taxon>
        <taxon>Ascomycota</taxon>
        <taxon>Pezizomycotina</taxon>
        <taxon>Dothideomycetes</taxon>
        <taxon>Pleosporomycetidae</taxon>
        <taxon>Pleosporales</taxon>
        <taxon>Pleosporineae</taxon>
        <taxon>Phaeosphaeriaceae</taxon>
        <taxon>Setomelanomma</taxon>
    </lineage>
</organism>
<feature type="domain" description="Atg29 N-terminal" evidence="8">
    <location>
        <begin position="6"/>
        <end position="57"/>
    </location>
</feature>
<gene>
    <name evidence="9" type="ORF">EK21DRAFT_97503</name>
</gene>
<dbReference type="InterPro" id="IPR039362">
    <property type="entry name" value="ATG29_sf"/>
</dbReference>
<protein>
    <recommendedName>
        <fullName evidence="3">Autophagy-related protein 29</fullName>
    </recommendedName>
</protein>
<keyword evidence="6" id="KW-0072">Autophagy</keyword>